<dbReference type="CDD" id="cd00051">
    <property type="entry name" value="EFh"/>
    <property type="match status" value="1"/>
</dbReference>
<name>A0A2I0VPV3_9ASPA</name>
<dbReference type="FunFam" id="1.10.238.10:FF:000089">
    <property type="entry name" value="calmodulin-like protein 3"/>
    <property type="match status" value="1"/>
</dbReference>
<feature type="domain" description="EF-hand" evidence="6">
    <location>
        <begin position="134"/>
        <end position="169"/>
    </location>
</feature>
<evidence type="ECO:0000259" key="6">
    <source>
        <dbReference type="PROSITE" id="PS50222"/>
    </source>
</evidence>
<dbReference type="InterPro" id="IPR018247">
    <property type="entry name" value="EF_Hand_1_Ca_BS"/>
</dbReference>
<dbReference type="Gene3D" id="1.10.238.10">
    <property type="entry name" value="EF-hand"/>
    <property type="match status" value="2"/>
</dbReference>
<evidence type="ECO:0000313" key="8">
    <source>
        <dbReference type="Proteomes" id="UP000233837"/>
    </source>
</evidence>
<feature type="compositionally biased region" description="Low complexity" evidence="5">
    <location>
        <begin position="63"/>
        <end position="77"/>
    </location>
</feature>
<evidence type="ECO:0000256" key="4">
    <source>
        <dbReference type="ARBA" id="ARBA00022837"/>
    </source>
</evidence>
<keyword evidence="2" id="KW-0479">Metal-binding</keyword>
<dbReference type="PROSITE" id="PS00018">
    <property type="entry name" value="EF_HAND_1"/>
    <property type="match status" value="2"/>
</dbReference>
<organism evidence="7 8">
    <name type="scientific">Dendrobium catenatum</name>
    <dbReference type="NCBI Taxonomy" id="906689"/>
    <lineage>
        <taxon>Eukaryota</taxon>
        <taxon>Viridiplantae</taxon>
        <taxon>Streptophyta</taxon>
        <taxon>Embryophyta</taxon>
        <taxon>Tracheophyta</taxon>
        <taxon>Spermatophyta</taxon>
        <taxon>Magnoliopsida</taxon>
        <taxon>Liliopsida</taxon>
        <taxon>Asparagales</taxon>
        <taxon>Orchidaceae</taxon>
        <taxon>Epidendroideae</taxon>
        <taxon>Malaxideae</taxon>
        <taxon>Dendrobiinae</taxon>
        <taxon>Dendrobium</taxon>
    </lineage>
</organism>
<keyword evidence="3" id="KW-0677">Repeat</keyword>
<dbReference type="Pfam" id="PF13499">
    <property type="entry name" value="EF-hand_7"/>
    <property type="match status" value="1"/>
</dbReference>
<comment type="function">
    <text evidence="1">Potential calcium sensor.</text>
</comment>
<keyword evidence="8" id="KW-1185">Reference proteome</keyword>
<dbReference type="InterPro" id="IPR011992">
    <property type="entry name" value="EF-hand-dom_pair"/>
</dbReference>
<evidence type="ECO:0000313" key="7">
    <source>
        <dbReference type="EMBL" id="PKU65435.1"/>
    </source>
</evidence>
<feature type="compositionally biased region" description="Polar residues" evidence="5">
    <location>
        <begin position="22"/>
        <end position="45"/>
    </location>
</feature>
<dbReference type="Proteomes" id="UP000233837">
    <property type="component" value="Unassembled WGS sequence"/>
</dbReference>
<dbReference type="AlphaFoldDB" id="A0A2I0VPV3"/>
<sequence>MRIISCPSSFLFGSSKKKSRGDTTPSLASNYASSPSNDQTTTPKSVLSPKPRRRASRRREEQSSSSSFEAASGAAEGESTKVTRRELEIVLRRLQPKPPTEDEVAEMLAEADRRGDGQFSVEEIAALGFDTGGPASPDLRETFAVFDGDGDGKISAEELRGVFTTLGDELCTLENCRRMIGVVDTDGDGFVCFDEFVRMMRGQRDVLVCIDSSVTMFCMFVSVSSFSCLVLVGLAGTATGSCNGDLQYSVKRLSPSVVRYLL</sequence>
<dbReference type="InterPro" id="IPR002048">
    <property type="entry name" value="EF_hand_dom"/>
</dbReference>
<evidence type="ECO:0000256" key="3">
    <source>
        <dbReference type="ARBA" id="ARBA00022737"/>
    </source>
</evidence>
<dbReference type="SMART" id="SM00054">
    <property type="entry name" value="EFh"/>
    <property type="match status" value="3"/>
</dbReference>
<reference evidence="7 8" key="1">
    <citation type="journal article" date="2016" name="Sci. Rep.">
        <title>The Dendrobium catenatum Lindl. genome sequence provides insights into polysaccharide synthase, floral development and adaptive evolution.</title>
        <authorList>
            <person name="Zhang G.Q."/>
            <person name="Xu Q."/>
            <person name="Bian C."/>
            <person name="Tsai W.C."/>
            <person name="Yeh C.M."/>
            <person name="Liu K.W."/>
            <person name="Yoshida K."/>
            <person name="Zhang L.S."/>
            <person name="Chang S.B."/>
            <person name="Chen F."/>
            <person name="Shi Y."/>
            <person name="Su Y.Y."/>
            <person name="Zhang Y.Q."/>
            <person name="Chen L.J."/>
            <person name="Yin Y."/>
            <person name="Lin M."/>
            <person name="Huang H."/>
            <person name="Deng H."/>
            <person name="Wang Z.W."/>
            <person name="Zhu S.L."/>
            <person name="Zhao X."/>
            <person name="Deng C."/>
            <person name="Niu S.C."/>
            <person name="Huang J."/>
            <person name="Wang M."/>
            <person name="Liu G.H."/>
            <person name="Yang H.J."/>
            <person name="Xiao X.J."/>
            <person name="Hsiao Y.Y."/>
            <person name="Wu W.L."/>
            <person name="Chen Y.Y."/>
            <person name="Mitsuda N."/>
            <person name="Ohme-Takagi M."/>
            <person name="Luo Y.B."/>
            <person name="Van de Peer Y."/>
            <person name="Liu Z.J."/>
        </authorList>
    </citation>
    <scope>NUCLEOTIDE SEQUENCE [LARGE SCALE GENOMIC DNA]</scope>
    <source>
        <tissue evidence="7">The whole plant</tissue>
    </source>
</reference>
<evidence type="ECO:0000256" key="2">
    <source>
        <dbReference type="ARBA" id="ARBA00022723"/>
    </source>
</evidence>
<dbReference type="GO" id="GO:0005509">
    <property type="term" value="F:calcium ion binding"/>
    <property type="evidence" value="ECO:0007669"/>
    <property type="project" value="InterPro"/>
</dbReference>
<dbReference type="PANTHER" id="PTHR10891">
    <property type="entry name" value="EF-HAND CALCIUM-BINDING DOMAIN CONTAINING PROTEIN"/>
    <property type="match status" value="1"/>
</dbReference>
<gene>
    <name evidence="7" type="primary">CML36</name>
    <name evidence="7" type="ORF">MA16_Dca013580</name>
</gene>
<accession>A0A2I0VPV3</accession>
<feature type="region of interest" description="Disordered" evidence="5">
    <location>
        <begin position="1"/>
        <end position="81"/>
    </location>
</feature>
<evidence type="ECO:0000256" key="1">
    <source>
        <dbReference type="ARBA" id="ARBA00003291"/>
    </source>
</evidence>
<feature type="compositionally biased region" description="Polar residues" evidence="5">
    <location>
        <begin position="1"/>
        <end position="12"/>
    </location>
</feature>
<feature type="domain" description="EF-hand" evidence="6">
    <location>
        <begin position="171"/>
        <end position="206"/>
    </location>
</feature>
<dbReference type="SUPFAM" id="SSF47473">
    <property type="entry name" value="EF-hand"/>
    <property type="match status" value="1"/>
</dbReference>
<dbReference type="STRING" id="906689.A0A2I0VPV3"/>
<keyword evidence="4" id="KW-0106">Calcium</keyword>
<proteinExistence type="predicted"/>
<dbReference type="EMBL" id="KZ503342">
    <property type="protein sequence ID" value="PKU65435.1"/>
    <property type="molecule type" value="Genomic_DNA"/>
</dbReference>
<reference evidence="7 8" key="2">
    <citation type="journal article" date="2017" name="Nature">
        <title>The Apostasia genome and the evolution of orchids.</title>
        <authorList>
            <person name="Zhang G.Q."/>
            <person name="Liu K.W."/>
            <person name="Li Z."/>
            <person name="Lohaus R."/>
            <person name="Hsiao Y.Y."/>
            <person name="Niu S.C."/>
            <person name="Wang J.Y."/>
            <person name="Lin Y.C."/>
            <person name="Xu Q."/>
            <person name="Chen L.J."/>
            <person name="Yoshida K."/>
            <person name="Fujiwara S."/>
            <person name="Wang Z.W."/>
            <person name="Zhang Y.Q."/>
            <person name="Mitsuda N."/>
            <person name="Wang M."/>
            <person name="Liu G.H."/>
            <person name="Pecoraro L."/>
            <person name="Huang H.X."/>
            <person name="Xiao X.J."/>
            <person name="Lin M."/>
            <person name="Wu X.Y."/>
            <person name="Wu W.L."/>
            <person name="Chen Y.Y."/>
            <person name="Chang S.B."/>
            <person name="Sakamoto S."/>
            <person name="Ohme-Takagi M."/>
            <person name="Yagi M."/>
            <person name="Zeng S.J."/>
            <person name="Shen C.Y."/>
            <person name="Yeh C.M."/>
            <person name="Luo Y.B."/>
            <person name="Tsai W.C."/>
            <person name="Van de Peer Y."/>
            <person name="Liu Z.J."/>
        </authorList>
    </citation>
    <scope>NUCLEOTIDE SEQUENCE [LARGE SCALE GENOMIC DNA]</scope>
    <source>
        <tissue evidence="7">The whole plant</tissue>
    </source>
</reference>
<dbReference type="InterPro" id="IPR039647">
    <property type="entry name" value="EF_hand_pair_protein_CML-like"/>
</dbReference>
<dbReference type="PROSITE" id="PS50222">
    <property type="entry name" value="EF_HAND_2"/>
    <property type="match status" value="2"/>
</dbReference>
<evidence type="ECO:0000256" key="5">
    <source>
        <dbReference type="SAM" id="MobiDB-lite"/>
    </source>
</evidence>
<protein>
    <submittedName>
        <fullName evidence="7">Putative calcium-binding protein CML36</fullName>
    </submittedName>
</protein>